<dbReference type="KEGG" id="lbc:LACBIDRAFT_303795"/>
<evidence type="ECO:0000313" key="3">
    <source>
        <dbReference type="EMBL" id="EDR05043.1"/>
    </source>
</evidence>
<dbReference type="InParanoid" id="B0DKC1"/>
<dbReference type="EMBL" id="DS547115">
    <property type="protein sequence ID" value="EDR05043.1"/>
    <property type="molecule type" value="Genomic_DNA"/>
</dbReference>
<keyword evidence="1" id="KW-0472">Membrane</keyword>
<dbReference type="Proteomes" id="UP000001194">
    <property type="component" value="Unassembled WGS sequence"/>
</dbReference>
<evidence type="ECO:0000256" key="2">
    <source>
        <dbReference type="SAM" id="SignalP"/>
    </source>
</evidence>
<gene>
    <name evidence="3" type="ORF">LACBIDRAFT_303795</name>
</gene>
<dbReference type="GeneID" id="6080047"/>
<proteinExistence type="predicted"/>
<sequence>MFFKFALIVTESACALAAVATPTSGDGGLTPCLVGNLVCCRFTFRIGVEGSSTAFPLLMNFLALNMSFAATVTSSMALLILIATPWFKLIICPSVS</sequence>
<dbReference type="HOGENOM" id="CLU_2360086_0_0_1"/>
<accession>B0DKC1</accession>
<keyword evidence="4" id="KW-1185">Reference proteome</keyword>
<reference evidence="3 4" key="1">
    <citation type="journal article" date="2008" name="Nature">
        <title>The genome of Laccaria bicolor provides insights into mycorrhizal symbiosis.</title>
        <authorList>
            <person name="Martin F."/>
            <person name="Aerts A."/>
            <person name="Ahren D."/>
            <person name="Brun A."/>
            <person name="Danchin E.G.J."/>
            <person name="Duchaussoy F."/>
            <person name="Gibon J."/>
            <person name="Kohler A."/>
            <person name="Lindquist E."/>
            <person name="Pereda V."/>
            <person name="Salamov A."/>
            <person name="Shapiro H.J."/>
            <person name="Wuyts J."/>
            <person name="Blaudez D."/>
            <person name="Buee M."/>
            <person name="Brokstein P."/>
            <person name="Canbaeck B."/>
            <person name="Cohen D."/>
            <person name="Courty P.E."/>
            <person name="Coutinho P.M."/>
            <person name="Delaruelle C."/>
            <person name="Detter J.C."/>
            <person name="Deveau A."/>
            <person name="DiFazio S."/>
            <person name="Duplessis S."/>
            <person name="Fraissinet-Tachet L."/>
            <person name="Lucic E."/>
            <person name="Frey-Klett P."/>
            <person name="Fourrey C."/>
            <person name="Feussner I."/>
            <person name="Gay G."/>
            <person name="Grimwood J."/>
            <person name="Hoegger P.J."/>
            <person name="Jain P."/>
            <person name="Kilaru S."/>
            <person name="Labbe J."/>
            <person name="Lin Y.C."/>
            <person name="Legue V."/>
            <person name="Le Tacon F."/>
            <person name="Marmeisse R."/>
            <person name="Melayah D."/>
            <person name="Montanini B."/>
            <person name="Muratet M."/>
            <person name="Nehls U."/>
            <person name="Niculita-Hirzel H."/>
            <person name="Oudot-Le Secq M.P."/>
            <person name="Peter M."/>
            <person name="Quesneville H."/>
            <person name="Rajashekar B."/>
            <person name="Reich M."/>
            <person name="Rouhier N."/>
            <person name="Schmutz J."/>
            <person name="Yin T."/>
            <person name="Chalot M."/>
            <person name="Henrissat B."/>
            <person name="Kuees U."/>
            <person name="Lucas S."/>
            <person name="Van de Peer Y."/>
            <person name="Podila G.K."/>
            <person name="Polle A."/>
            <person name="Pukkila P.J."/>
            <person name="Richardson P.M."/>
            <person name="Rouze P."/>
            <person name="Sanders I.R."/>
            <person name="Stajich J.E."/>
            <person name="Tunlid A."/>
            <person name="Tuskan G."/>
            <person name="Grigoriev I.V."/>
        </authorList>
    </citation>
    <scope>NUCLEOTIDE SEQUENCE [LARGE SCALE GENOMIC DNA]</scope>
    <source>
        <strain evidence="4">S238N-H82 / ATCC MYA-4686</strain>
    </source>
</reference>
<keyword evidence="2" id="KW-0732">Signal</keyword>
<feature type="signal peptide" evidence="2">
    <location>
        <begin position="1"/>
        <end position="17"/>
    </location>
</feature>
<dbReference type="RefSeq" id="XP_001884433.1">
    <property type="nucleotide sequence ID" value="XM_001884398.1"/>
</dbReference>
<dbReference type="AlphaFoldDB" id="B0DKC1"/>
<keyword evidence="1" id="KW-0812">Transmembrane</keyword>
<keyword evidence="1" id="KW-1133">Transmembrane helix</keyword>
<name>B0DKC1_LACBS</name>
<evidence type="ECO:0000313" key="4">
    <source>
        <dbReference type="Proteomes" id="UP000001194"/>
    </source>
</evidence>
<feature type="chain" id="PRO_5002749309" evidence="2">
    <location>
        <begin position="18"/>
        <end position="96"/>
    </location>
</feature>
<organism evidence="4">
    <name type="scientific">Laccaria bicolor (strain S238N-H82 / ATCC MYA-4686)</name>
    <name type="common">Bicoloured deceiver</name>
    <name type="synonym">Laccaria laccata var. bicolor</name>
    <dbReference type="NCBI Taxonomy" id="486041"/>
    <lineage>
        <taxon>Eukaryota</taxon>
        <taxon>Fungi</taxon>
        <taxon>Dikarya</taxon>
        <taxon>Basidiomycota</taxon>
        <taxon>Agaricomycotina</taxon>
        <taxon>Agaricomycetes</taxon>
        <taxon>Agaricomycetidae</taxon>
        <taxon>Agaricales</taxon>
        <taxon>Agaricineae</taxon>
        <taxon>Hydnangiaceae</taxon>
        <taxon>Laccaria</taxon>
    </lineage>
</organism>
<feature type="transmembrane region" description="Helical" evidence="1">
    <location>
        <begin position="61"/>
        <end position="87"/>
    </location>
</feature>
<protein>
    <submittedName>
        <fullName evidence="3">Predicted protein</fullName>
    </submittedName>
</protein>
<evidence type="ECO:0000256" key="1">
    <source>
        <dbReference type="SAM" id="Phobius"/>
    </source>
</evidence>